<feature type="chain" id="PRO_5015688078" evidence="3">
    <location>
        <begin position="22"/>
        <end position="313"/>
    </location>
</feature>
<dbReference type="PROSITE" id="PS51257">
    <property type="entry name" value="PROKAR_LIPOPROTEIN"/>
    <property type="match status" value="1"/>
</dbReference>
<reference evidence="6" key="1">
    <citation type="submission" date="2018-03" db="EMBL/GenBank/DDBJ databases">
        <authorList>
            <person name="Zecchin S."/>
        </authorList>
    </citation>
    <scope>NUCLEOTIDE SEQUENCE [LARGE SCALE GENOMIC DNA]</scope>
</reference>
<dbReference type="InterPro" id="IPR050245">
    <property type="entry name" value="PrsA_foldase"/>
</dbReference>
<sequence length="313" mass="35468">MKRILMSILCAGMLFSCTQKAAEQTTQQGPVVAKVGTSGITQADFEREMKSLPDYAQQLFVGEAGKEKFLEEIIKKEILYQEALKKGLDKSPEFNRKLEEFKKLTLASALLEKEIMSKNKVSEQEVKDYYSKHKEDFTTTSQIRASHILVKTEAEANKVLERLKKGEKFEEIAKKESLDKGSAQNGGDVGYFSRGQMVPEFERAAASLKVGQLSGPVKTSYGYHIIKVTDKKTGPVVEFERVKDVIFQRLSGERQKEAFDKYIAELRKKKDYEVVINKDVLAKISPEIKKTEKPEAAPDKPSEEVQKKDEKKK</sequence>
<evidence type="ECO:0000259" key="4">
    <source>
        <dbReference type="PROSITE" id="PS50198"/>
    </source>
</evidence>
<evidence type="ECO:0000256" key="2">
    <source>
        <dbReference type="SAM" id="MobiDB-lite"/>
    </source>
</evidence>
<dbReference type="InterPro" id="IPR027304">
    <property type="entry name" value="Trigger_fact/SurA_dom_sf"/>
</dbReference>
<protein>
    <submittedName>
        <fullName evidence="5">PpiC-type peptidyl-prolyl cistrans isomerase</fullName>
    </submittedName>
</protein>
<dbReference type="OrthoDB" id="14196at2"/>
<dbReference type="PANTHER" id="PTHR47245:SF2">
    <property type="entry name" value="PEPTIDYL-PROLYL CIS-TRANS ISOMERASE HP_0175-RELATED"/>
    <property type="match status" value="1"/>
</dbReference>
<evidence type="ECO:0000256" key="3">
    <source>
        <dbReference type="SAM" id="SignalP"/>
    </source>
</evidence>
<dbReference type="InterPro" id="IPR000297">
    <property type="entry name" value="PPIase_PpiC"/>
</dbReference>
<dbReference type="Gene3D" id="1.10.8.1040">
    <property type="match status" value="1"/>
</dbReference>
<dbReference type="Pfam" id="PF13624">
    <property type="entry name" value="SurA_N_3"/>
    <property type="match status" value="1"/>
</dbReference>
<accession>A0A2U3QG30</accession>
<dbReference type="PANTHER" id="PTHR47245">
    <property type="entry name" value="PEPTIDYLPROLYL ISOMERASE"/>
    <property type="match status" value="1"/>
</dbReference>
<dbReference type="GO" id="GO:0003755">
    <property type="term" value="F:peptidyl-prolyl cis-trans isomerase activity"/>
    <property type="evidence" value="ECO:0007669"/>
    <property type="project" value="UniProtKB-KW"/>
</dbReference>
<evidence type="ECO:0000313" key="6">
    <source>
        <dbReference type="Proteomes" id="UP000245125"/>
    </source>
</evidence>
<dbReference type="PROSITE" id="PS50198">
    <property type="entry name" value="PPIC_PPIASE_2"/>
    <property type="match status" value="1"/>
</dbReference>
<evidence type="ECO:0000313" key="5">
    <source>
        <dbReference type="EMBL" id="SPQ00364.1"/>
    </source>
</evidence>
<feature type="domain" description="PpiC" evidence="4">
    <location>
        <begin position="140"/>
        <end position="230"/>
    </location>
</feature>
<proteinExistence type="predicted"/>
<keyword evidence="1 5" id="KW-0413">Isomerase</keyword>
<keyword evidence="1" id="KW-0697">Rotamase</keyword>
<dbReference type="Pfam" id="PF00639">
    <property type="entry name" value="Rotamase"/>
    <property type="match status" value="1"/>
</dbReference>
<feature type="signal peptide" evidence="3">
    <location>
        <begin position="1"/>
        <end position="21"/>
    </location>
</feature>
<keyword evidence="3" id="KW-0732">Signal</keyword>
<evidence type="ECO:0000256" key="1">
    <source>
        <dbReference type="PROSITE-ProRule" id="PRU00278"/>
    </source>
</evidence>
<name>A0A2U3QG30_9BACT</name>
<dbReference type="EMBL" id="OUUY01000066">
    <property type="protein sequence ID" value="SPQ00364.1"/>
    <property type="molecule type" value="Genomic_DNA"/>
</dbReference>
<dbReference type="InterPro" id="IPR046357">
    <property type="entry name" value="PPIase_dom_sf"/>
</dbReference>
<keyword evidence="6" id="KW-1185">Reference proteome</keyword>
<dbReference type="Proteomes" id="UP000245125">
    <property type="component" value="Unassembled WGS sequence"/>
</dbReference>
<dbReference type="SUPFAM" id="SSF109998">
    <property type="entry name" value="Triger factor/SurA peptide-binding domain-like"/>
    <property type="match status" value="1"/>
</dbReference>
<feature type="region of interest" description="Disordered" evidence="2">
    <location>
        <begin position="287"/>
        <end position="313"/>
    </location>
</feature>
<dbReference type="SUPFAM" id="SSF54534">
    <property type="entry name" value="FKBP-like"/>
    <property type="match status" value="1"/>
</dbReference>
<organism evidence="5 6">
    <name type="scientific">Candidatus Sulfobium mesophilum</name>
    <dbReference type="NCBI Taxonomy" id="2016548"/>
    <lineage>
        <taxon>Bacteria</taxon>
        <taxon>Pseudomonadati</taxon>
        <taxon>Nitrospirota</taxon>
        <taxon>Nitrospiria</taxon>
        <taxon>Nitrospirales</taxon>
        <taxon>Nitrospiraceae</taxon>
        <taxon>Candidatus Sulfobium</taxon>
    </lineage>
</organism>
<gene>
    <name evidence="5" type="ORF">NBG4_210039</name>
</gene>
<dbReference type="Gene3D" id="3.10.50.40">
    <property type="match status" value="1"/>
</dbReference>
<dbReference type="AlphaFoldDB" id="A0A2U3QG30"/>